<name>A0A317PGE1_9HYPH</name>
<dbReference type="EMBL" id="QGTR01000006">
    <property type="protein sequence ID" value="PWV97721.1"/>
    <property type="molecule type" value="Genomic_DNA"/>
</dbReference>
<evidence type="ECO:0000313" key="2">
    <source>
        <dbReference type="Proteomes" id="UP000246352"/>
    </source>
</evidence>
<dbReference type="Pfam" id="PF11985">
    <property type="entry name" value="Phage_Mu_Gp27"/>
    <property type="match status" value="1"/>
</dbReference>
<keyword evidence="2" id="KW-1185">Reference proteome</keyword>
<dbReference type="OrthoDB" id="7594814at2"/>
<dbReference type="RefSeq" id="WP_110034013.1">
    <property type="nucleotide sequence ID" value="NZ_QGTR01000006.1"/>
</dbReference>
<dbReference type="AlphaFoldDB" id="A0A317PGE1"/>
<protein>
    <submittedName>
        <fullName evidence="1">Uncharacterized protein DUF3486</fullName>
    </submittedName>
</protein>
<gene>
    <name evidence="1" type="ORF">DFR52_106246</name>
</gene>
<dbReference type="Proteomes" id="UP000246352">
    <property type="component" value="Unassembled WGS sequence"/>
</dbReference>
<comment type="caution">
    <text evidence="1">The sequence shown here is derived from an EMBL/GenBank/DDBJ whole genome shotgun (WGS) entry which is preliminary data.</text>
</comment>
<evidence type="ECO:0000313" key="1">
    <source>
        <dbReference type="EMBL" id="PWV97721.1"/>
    </source>
</evidence>
<sequence length="191" mass="20974">MAGDRAKGRGRLSSIDMLPDEAQPDIVWAAEELRKRERLQKDILAEFNARIADRGLSPVSATAFNRYSTQLSLTTRRVEETHRIVAALGDRIDPAASDDLTMMIADLGKILVFELLQDAGHAGFSPKDAKELAMAARSFAQAQRASTDRILKLEKEMAGKVEAVAEAMVRETGLSAERAAEIRNQVLGVRK</sequence>
<organism evidence="1 2">
    <name type="scientific">Hoeflea marina</name>
    <dbReference type="NCBI Taxonomy" id="274592"/>
    <lineage>
        <taxon>Bacteria</taxon>
        <taxon>Pseudomonadati</taxon>
        <taxon>Pseudomonadota</taxon>
        <taxon>Alphaproteobacteria</taxon>
        <taxon>Hyphomicrobiales</taxon>
        <taxon>Rhizobiaceae</taxon>
        <taxon>Hoeflea</taxon>
    </lineage>
</organism>
<reference evidence="1 2" key="1">
    <citation type="submission" date="2018-05" db="EMBL/GenBank/DDBJ databases">
        <title>Genomic Encyclopedia of Type Strains, Phase IV (KMG-IV): sequencing the most valuable type-strain genomes for metagenomic binning, comparative biology and taxonomic classification.</title>
        <authorList>
            <person name="Goeker M."/>
        </authorList>
    </citation>
    <scope>NUCLEOTIDE SEQUENCE [LARGE SCALE GENOMIC DNA]</scope>
    <source>
        <strain evidence="1 2">DSM 16791</strain>
    </source>
</reference>
<proteinExistence type="predicted"/>
<dbReference type="InterPro" id="IPR021874">
    <property type="entry name" value="Phage_Mu_Gp27"/>
</dbReference>
<accession>A0A317PGE1</accession>